<dbReference type="CDD" id="cd07521">
    <property type="entry name" value="HAD_FCP1-like"/>
    <property type="match status" value="1"/>
</dbReference>
<dbReference type="InterPro" id="IPR023214">
    <property type="entry name" value="HAD_sf"/>
</dbReference>
<proteinExistence type="inferred from homology"/>
<comment type="caution">
    <text evidence="4">The sequence shown here is derived from an EMBL/GenBank/DDBJ whole genome shotgun (WGS) entry which is preliminary data.</text>
</comment>
<keyword evidence="1" id="KW-0653">Protein transport</keyword>
<keyword evidence="1" id="KW-0496">Mitochondrion</keyword>
<comment type="similarity">
    <text evidence="1">Belongs to the TIM50 family.</text>
</comment>
<keyword evidence="1" id="KW-0811">Translocation</keyword>
<comment type="subcellular location">
    <subcellularLocation>
        <location evidence="1">Mitochondrion inner membrane</location>
        <topology evidence="1">Single-pass membrane protein</topology>
    </subcellularLocation>
</comment>
<comment type="subunit">
    <text evidence="1">Component of the TIM23 complex.</text>
</comment>
<reference evidence="4 5" key="1">
    <citation type="submission" date="2024-05" db="EMBL/GenBank/DDBJ databases">
        <title>A draft genome resource for the thread blight pathogen Marasmius tenuissimus strain MS-2.</title>
        <authorList>
            <person name="Yulfo-Soto G.E."/>
            <person name="Baruah I.K."/>
            <person name="Amoako-Attah I."/>
            <person name="Bukari Y."/>
            <person name="Meinhardt L.W."/>
            <person name="Bailey B.A."/>
            <person name="Cohen S.P."/>
        </authorList>
    </citation>
    <scope>NUCLEOTIDE SEQUENCE [LARGE SCALE GENOMIC DNA]</scope>
    <source>
        <strain evidence="4 5">MS-2</strain>
    </source>
</reference>
<name>A0ABR2ZJX3_9AGAR</name>
<evidence type="ECO:0000256" key="2">
    <source>
        <dbReference type="SAM" id="MobiDB-lite"/>
    </source>
</evidence>
<keyword evidence="5" id="KW-1185">Reference proteome</keyword>
<feature type="domain" description="FCP1 homology" evidence="3">
    <location>
        <begin position="214"/>
        <end position="358"/>
    </location>
</feature>
<feature type="compositionally biased region" description="Low complexity" evidence="2">
    <location>
        <begin position="57"/>
        <end position="86"/>
    </location>
</feature>
<dbReference type="Pfam" id="PF03031">
    <property type="entry name" value="NIF"/>
    <property type="match status" value="1"/>
</dbReference>
<dbReference type="SMART" id="SM00577">
    <property type="entry name" value="CPDc"/>
    <property type="match status" value="1"/>
</dbReference>
<evidence type="ECO:0000256" key="1">
    <source>
        <dbReference type="RuleBase" id="RU365079"/>
    </source>
</evidence>
<dbReference type="PANTHER" id="PTHR12210">
    <property type="entry name" value="DULLARD PROTEIN PHOSPHATASE"/>
    <property type="match status" value="1"/>
</dbReference>
<feature type="compositionally biased region" description="Pro residues" evidence="2">
    <location>
        <begin position="493"/>
        <end position="509"/>
    </location>
</feature>
<keyword evidence="1" id="KW-0813">Transport</keyword>
<feature type="region of interest" description="Disordered" evidence="2">
    <location>
        <begin position="476"/>
        <end position="509"/>
    </location>
</feature>
<evidence type="ECO:0000259" key="3">
    <source>
        <dbReference type="PROSITE" id="PS50969"/>
    </source>
</evidence>
<dbReference type="Gene3D" id="3.40.50.1000">
    <property type="entry name" value="HAD superfamily/HAD-like"/>
    <property type="match status" value="1"/>
</dbReference>
<dbReference type="EMBL" id="JBBXMP010000142">
    <property type="protein sequence ID" value="KAL0061269.1"/>
    <property type="molecule type" value="Genomic_DNA"/>
</dbReference>
<keyword evidence="1" id="KW-0809">Transit peptide</keyword>
<sequence>MPEYADRSLCRNAPWKVVVHSKTFLPSTPSTTFLVVVPNMFAVVSRAVAGRAVARSARCMSSVPPRHSTPSSSSSSSSTPPSNEPSENTEQQLPAEEPIAEKSGVPSLDFNPADAYEQQGRTGARSSKDTLSSAEQQRRNMSRVMGALFLAGLGLSAVHMGREWTEEELKAKKMTIENAPSTRWGRTKDRVAGFFNYFSEPAWDELLPPQYPPPHGKPYTLLLSLDDLLITSTWDREHGWRTAKRPGVDYFLAYISQFYEVVIFTSQYFYTAQPVLDQLDRYNFYITHRLYREATRSKDGQIVKDLSYLNRDLSKVVLLDTDPTHTSTHPENAVIIPKWKGDPKDHGLIDMIPFLESIAIYKPQDVRPILTAYHGKNIPLEYAKKEAEGRAKHIEEWKQNKGTKSNSVGSLFGLSSNRSDTNAPPTYLEQKRKEAQLQYKEEQAYMAKNKDYLEQLLKQEQDMMAAQVPKNLWEAIDQFRGNPPPDAQGQPGALPPSQPPPPVPAPPQK</sequence>
<feature type="compositionally biased region" description="Polar residues" evidence="2">
    <location>
        <begin position="119"/>
        <end position="135"/>
    </location>
</feature>
<dbReference type="SUPFAM" id="SSF56784">
    <property type="entry name" value="HAD-like"/>
    <property type="match status" value="1"/>
</dbReference>
<gene>
    <name evidence="4" type="primary">TIM50</name>
    <name evidence="4" type="ORF">AAF712_011927</name>
</gene>
<dbReference type="InterPro" id="IPR036412">
    <property type="entry name" value="HAD-like_sf"/>
</dbReference>
<feature type="compositionally biased region" description="Polar residues" evidence="2">
    <location>
        <begin position="400"/>
        <end position="424"/>
    </location>
</feature>
<dbReference type="Proteomes" id="UP001437256">
    <property type="component" value="Unassembled WGS sequence"/>
</dbReference>
<dbReference type="PROSITE" id="PS50969">
    <property type="entry name" value="FCP1"/>
    <property type="match status" value="1"/>
</dbReference>
<dbReference type="InterPro" id="IPR050365">
    <property type="entry name" value="TIM50"/>
</dbReference>
<dbReference type="InterPro" id="IPR004274">
    <property type="entry name" value="FCP1_dom"/>
</dbReference>
<organism evidence="4 5">
    <name type="scientific">Marasmius tenuissimus</name>
    <dbReference type="NCBI Taxonomy" id="585030"/>
    <lineage>
        <taxon>Eukaryota</taxon>
        <taxon>Fungi</taxon>
        <taxon>Dikarya</taxon>
        <taxon>Basidiomycota</taxon>
        <taxon>Agaricomycotina</taxon>
        <taxon>Agaricomycetes</taxon>
        <taxon>Agaricomycetidae</taxon>
        <taxon>Agaricales</taxon>
        <taxon>Marasmiineae</taxon>
        <taxon>Marasmiaceae</taxon>
        <taxon>Marasmius</taxon>
    </lineage>
</organism>
<comment type="function">
    <text evidence="1">Essential component of the TIM23 complex, a complex that mediates the translocation of transit peptide-containing proteins across the mitochondrial inner membrane.</text>
</comment>
<evidence type="ECO:0000313" key="4">
    <source>
        <dbReference type="EMBL" id="KAL0061269.1"/>
    </source>
</evidence>
<feature type="region of interest" description="Disordered" evidence="2">
    <location>
        <begin position="395"/>
        <end position="428"/>
    </location>
</feature>
<feature type="region of interest" description="Disordered" evidence="2">
    <location>
        <begin position="57"/>
        <end position="137"/>
    </location>
</feature>
<accession>A0ABR2ZJX3</accession>
<protein>
    <recommendedName>
        <fullName evidence="1">Mitochondrial import inner membrane translocase subunit TIM50</fullName>
    </recommendedName>
</protein>
<evidence type="ECO:0000313" key="5">
    <source>
        <dbReference type="Proteomes" id="UP001437256"/>
    </source>
</evidence>